<dbReference type="InterPro" id="IPR014145">
    <property type="entry name" value="LigD_pol_dom"/>
</dbReference>
<feature type="compositionally biased region" description="Acidic residues" evidence="1">
    <location>
        <begin position="373"/>
        <end position="383"/>
    </location>
</feature>
<sequence length="383" mass="42742">MAKSEYTMLEVAGHEVRLSNPGKVYFPKPGWTKLDLVEYYLAAADAVLVHLRERPTVMKRFVNGINEDPIWQKRVPKNLPEWLQTATVAFPSGRTAEELVANDEAHLAWAVNLGVIDFNPHPVRRDDLDHPDELRVDLDPTPDVGWPEVRKTAMVVNEVLNDHGLRGYPKVSGSKGIHVNVRIEPIHDYIEVRRAALALAREVERRAPDLATSKWWKEERHGVFVDYNQNARDRTVASGYSVRPTPDARVSCALAWDEVPDAEPGELRLDTVPQRLQTVGDPAADIDLVPGSLDALLDLARRDEEGGLGDAPWPPHFPKQRGEPKRVQPSRDTDRPTHRGRAGDPQPGGPPPGVTLGNSQRGFGSKPRTGQGYEDDWSESEKT</sequence>
<evidence type="ECO:0000313" key="4">
    <source>
        <dbReference type="Proteomes" id="UP001149140"/>
    </source>
</evidence>
<dbReference type="Proteomes" id="UP001149140">
    <property type="component" value="Unassembled WGS sequence"/>
</dbReference>
<keyword evidence="4" id="KW-1185">Reference proteome</keyword>
<dbReference type="PANTHER" id="PTHR42705:SF3">
    <property type="entry name" value="ATP-DEPENDENT DNA LIGASE"/>
    <property type="match status" value="1"/>
</dbReference>
<evidence type="ECO:0000313" key="3">
    <source>
        <dbReference type="EMBL" id="MDA0159506.1"/>
    </source>
</evidence>
<proteinExistence type="predicted"/>
<feature type="domain" description="DNA ligase D polymerase" evidence="2">
    <location>
        <begin position="32"/>
        <end position="282"/>
    </location>
</feature>
<dbReference type="CDD" id="cd04865">
    <property type="entry name" value="LigD_Pol_like_2"/>
    <property type="match status" value="1"/>
</dbReference>
<dbReference type="AlphaFoldDB" id="A0A9X3MPP0"/>
<dbReference type="PANTHER" id="PTHR42705">
    <property type="entry name" value="BIFUNCTIONAL NON-HOMOLOGOUS END JOINING PROTEIN LIGD"/>
    <property type="match status" value="1"/>
</dbReference>
<dbReference type="EMBL" id="JAPDOD010000002">
    <property type="protein sequence ID" value="MDA0159506.1"/>
    <property type="molecule type" value="Genomic_DNA"/>
</dbReference>
<protein>
    <submittedName>
        <fullName evidence="3">DNA polymerase domain-containing protein</fullName>
    </submittedName>
</protein>
<organism evidence="3 4">
    <name type="scientific">Solirubrobacter ginsenosidimutans</name>
    <dbReference type="NCBI Taxonomy" id="490573"/>
    <lineage>
        <taxon>Bacteria</taxon>
        <taxon>Bacillati</taxon>
        <taxon>Actinomycetota</taxon>
        <taxon>Thermoleophilia</taxon>
        <taxon>Solirubrobacterales</taxon>
        <taxon>Solirubrobacteraceae</taxon>
        <taxon>Solirubrobacter</taxon>
    </lineage>
</organism>
<evidence type="ECO:0000256" key="1">
    <source>
        <dbReference type="SAM" id="MobiDB-lite"/>
    </source>
</evidence>
<dbReference type="InterPro" id="IPR052171">
    <property type="entry name" value="NHEJ_LigD"/>
</dbReference>
<comment type="caution">
    <text evidence="3">The sequence shown here is derived from an EMBL/GenBank/DDBJ whole genome shotgun (WGS) entry which is preliminary data.</text>
</comment>
<feature type="compositionally biased region" description="Basic and acidic residues" evidence="1">
    <location>
        <begin position="320"/>
        <end position="337"/>
    </location>
</feature>
<name>A0A9X3MPP0_9ACTN</name>
<reference evidence="3" key="1">
    <citation type="submission" date="2022-10" db="EMBL/GenBank/DDBJ databases">
        <title>The WGS of Solirubrobacter ginsenosidimutans DSM 21036.</title>
        <authorList>
            <person name="Jiang Z."/>
        </authorList>
    </citation>
    <scope>NUCLEOTIDE SEQUENCE</scope>
    <source>
        <strain evidence="3">DSM 21036</strain>
    </source>
</reference>
<dbReference type="Gene3D" id="3.90.920.10">
    <property type="entry name" value="DNA primase, PRIM domain"/>
    <property type="match status" value="1"/>
</dbReference>
<dbReference type="Pfam" id="PF21686">
    <property type="entry name" value="LigD_Prim-Pol"/>
    <property type="match status" value="1"/>
</dbReference>
<gene>
    <name evidence="3" type="ORF">OM076_04460</name>
</gene>
<accession>A0A9X3MPP0</accession>
<dbReference type="RefSeq" id="WP_270038238.1">
    <property type="nucleotide sequence ID" value="NZ_JAPDOD010000002.1"/>
</dbReference>
<feature type="region of interest" description="Disordered" evidence="1">
    <location>
        <begin position="305"/>
        <end position="383"/>
    </location>
</feature>
<evidence type="ECO:0000259" key="2">
    <source>
        <dbReference type="Pfam" id="PF21686"/>
    </source>
</evidence>